<accession>A0A7W3N0G3</accession>
<dbReference type="InterPro" id="IPR009057">
    <property type="entry name" value="Homeodomain-like_sf"/>
</dbReference>
<organism evidence="2 3">
    <name type="scientific">Thermomonospora cellulosilytica</name>
    <dbReference type="NCBI Taxonomy" id="1411118"/>
    <lineage>
        <taxon>Bacteria</taxon>
        <taxon>Bacillati</taxon>
        <taxon>Actinomycetota</taxon>
        <taxon>Actinomycetes</taxon>
        <taxon>Streptosporangiales</taxon>
        <taxon>Thermomonosporaceae</taxon>
        <taxon>Thermomonospora</taxon>
    </lineage>
</organism>
<reference evidence="2 3" key="1">
    <citation type="submission" date="2020-08" db="EMBL/GenBank/DDBJ databases">
        <title>Sequencing the genomes of 1000 actinobacteria strains.</title>
        <authorList>
            <person name="Klenk H.-P."/>
        </authorList>
    </citation>
    <scope>NUCLEOTIDE SEQUENCE [LARGE SCALE GENOMIC DNA]</scope>
    <source>
        <strain evidence="2 3">DSM 45823</strain>
    </source>
</reference>
<name>A0A7W3N0G3_9ACTN</name>
<feature type="domain" description="PucR C-terminal helix-turn-helix" evidence="1">
    <location>
        <begin position="326"/>
        <end position="384"/>
    </location>
</feature>
<dbReference type="AlphaFoldDB" id="A0A7W3N0G3"/>
<evidence type="ECO:0000313" key="3">
    <source>
        <dbReference type="Proteomes" id="UP000539313"/>
    </source>
</evidence>
<keyword evidence="3" id="KW-1185">Reference proteome</keyword>
<dbReference type="PANTHER" id="PTHR33744:SF7">
    <property type="entry name" value="PUCR FAMILY TRANSCRIPTIONAL REGULATOR"/>
    <property type="match status" value="1"/>
</dbReference>
<dbReference type="RefSeq" id="WP_182706478.1">
    <property type="nucleotide sequence ID" value="NZ_JACJII010000001.1"/>
</dbReference>
<dbReference type="InterPro" id="IPR051448">
    <property type="entry name" value="CdaR-like_regulators"/>
</dbReference>
<evidence type="ECO:0000259" key="1">
    <source>
        <dbReference type="Pfam" id="PF13556"/>
    </source>
</evidence>
<dbReference type="SUPFAM" id="SSF46689">
    <property type="entry name" value="Homeodomain-like"/>
    <property type="match status" value="1"/>
</dbReference>
<dbReference type="Proteomes" id="UP000539313">
    <property type="component" value="Unassembled WGS sequence"/>
</dbReference>
<dbReference type="PANTHER" id="PTHR33744">
    <property type="entry name" value="CARBOHYDRATE DIACID REGULATOR"/>
    <property type="match status" value="1"/>
</dbReference>
<dbReference type="InterPro" id="IPR025736">
    <property type="entry name" value="PucR_C-HTH_dom"/>
</dbReference>
<dbReference type="Gene3D" id="1.10.10.2840">
    <property type="entry name" value="PucR C-terminal helix-turn-helix domain"/>
    <property type="match status" value="1"/>
</dbReference>
<evidence type="ECO:0000313" key="2">
    <source>
        <dbReference type="EMBL" id="MBA9005259.1"/>
    </source>
</evidence>
<protein>
    <recommendedName>
        <fullName evidence="1">PucR C-terminal helix-turn-helix domain-containing protein</fullName>
    </recommendedName>
</protein>
<dbReference type="EMBL" id="JACJII010000001">
    <property type="protein sequence ID" value="MBA9005259.1"/>
    <property type="molecule type" value="Genomic_DNA"/>
</dbReference>
<dbReference type="Pfam" id="PF13556">
    <property type="entry name" value="HTH_30"/>
    <property type="match status" value="1"/>
</dbReference>
<comment type="caution">
    <text evidence="2">The sequence shown here is derived from an EMBL/GenBank/DDBJ whole genome shotgun (WGS) entry which is preliminary data.</text>
</comment>
<gene>
    <name evidence="2" type="ORF">HNR21_004141</name>
</gene>
<dbReference type="InterPro" id="IPR042070">
    <property type="entry name" value="PucR_C-HTH_sf"/>
</dbReference>
<sequence>MQDELDIDRTTRAIAEEAAAVMASSLRTAGPAYPWNELLPGLVARILELLPTTCEPTEADHRRLVAAARRCARDWVPLKEVELGCQILLACVFGHLWRTAGPRCCAELLRLSGRTAAVLSAVLGTVRRAYVEELGRVSAHRAEGLVISALLEGDDAAVLSGEAGIAFPEPGVVLCITCAGEPQRREPVFDEVPHEIRKRLGEGALCAPSPDGIRLIVVLPASSTDAPEAAPDARLSAAELVESCGAEYGRDFVAGMAYASGIGDAARAVREALWVADLLARGARGGRTGQVGFLLDLVPEAVVAERDDLRERLMTRLAAVRARRQLWTTLRALYDCDLDRGRTARWLGIHRSTLDYRLNSVHRLIGISPTSVRGIVLLSAGLAADSLGS</sequence>
<proteinExistence type="predicted"/>